<name>A0A2T0N9K2_9ACTN</name>
<dbReference type="InterPro" id="IPR002881">
    <property type="entry name" value="DUF58"/>
</dbReference>
<feature type="region of interest" description="Disordered" evidence="1">
    <location>
        <begin position="297"/>
        <end position="317"/>
    </location>
</feature>
<accession>A0A2T0N9K2</accession>
<dbReference type="PANTHER" id="PTHR33608:SF6">
    <property type="entry name" value="BLL2464 PROTEIN"/>
    <property type="match status" value="1"/>
</dbReference>
<protein>
    <submittedName>
        <fullName evidence="3">Erythromycin resistance leader peptide</fullName>
    </submittedName>
</protein>
<dbReference type="InterPro" id="IPR036465">
    <property type="entry name" value="vWFA_dom_sf"/>
</dbReference>
<evidence type="ECO:0000313" key="3">
    <source>
        <dbReference type="EMBL" id="PRX69390.1"/>
    </source>
</evidence>
<dbReference type="SUPFAM" id="SSF53300">
    <property type="entry name" value="vWA-like"/>
    <property type="match status" value="1"/>
</dbReference>
<organism evidence="3 4">
    <name type="scientific">Nonomuraea fuscirosea</name>
    <dbReference type="NCBI Taxonomy" id="1291556"/>
    <lineage>
        <taxon>Bacteria</taxon>
        <taxon>Bacillati</taxon>
        <taxon>Actinomycetota</taxon>
        <taxon>Actinomycetes</taxon>
        <taxon>Streptosporangiales</taxon>
        <taxon>Streptosporangiaceae</taxon>
        <taxon>Nonomuraea</taxon>
    </lineage>
</organism>
<evidence type="ECO:0000259" key="2">
    <source>
        <dbReference type="Pfam" id="PF01882"/>
    </source>
</evidence>
<proteinExistence type="predicted"/>
<sequence length="317" mass="34748">MKPYLMAEPALRRLELTITRRLDGLLQGEHLGLVPGPGSEPAESRPYRPGDDVRRMDWNVTARTNEPHVRDLVADRELEIWALLDATASMDFGTVAMEKRELALSALAAIGFLTQRTGNRIGVHLLHGGGVRTLPARTGRPHLMALLQAAFALPRTQPGVSEPLIGVAADQLGRTARRRGLVVVLSDFLDPPPTWEQPLRALAARHQLLAVEVVDPRELSLPDVGILTLIDPETGRRREVATGSARLRRRYAEAAAGQRDAVTQGLRRAGAAHLRLRTDRDWVRDLARHVMRQRRLAALATGPARQGRPPEGGGDAA</sequence>
<evidence type="ECO:0000256" key="1">
    <source>
        <dbReference type="SAM" id="MobiDB-lite"/>
    </source>
</evidence>
<dbReference type="AlphaFoldDB" id="A0A2T0N9K2"/>
<feature type="compositionally biased region" description="Basic and acidic residues" evidence="1">
    <location>
        <begin position="42"/>
        <end position="52"/>
    </location>
</feature>
<gene>
    <name evidence="3" type="ORF">B0I32_102447</name>
</gene>
<keyword evidence="4" id="KW-1185">Reference proteome</keyword>
<dbReference type="EMBL" id="PVNG01000002">
    <property type="protein sequence ID" value="PRX69390.1"/>
    <property type="molecule type" value="Genomic_DNA"/>
</dbReference>
<reference evidence="3 4" key="1">
    <citation type="submission" date="2018-03" db="EMBL/GenBank/DDBJ databases">
        <title>Genomic Encyclopedia of Type Strains, Phase III (KMG-III): the genomes of soil and plant-associated and newly described type strains.</title>
        <authorList>
            <person name="Whitman W."/>
        </authorList>
    </citation>
    <scope>NUCLEOTIDE SEQUENCE [LARGE SCALE GENOMIC DNA]</scope>
    <source>
        <strain evidence="3 4">CGMCC 4.7104</strain>
    </source>
</reference>
<feature type="region of interest" description="Disordered" evidence="1">
    <location>
        <begin position="31"/>
        <end position="52"/>
    </location>
</feature>
<feature type="domain" description="DUF58" evidence="2">
    <location>
        <begin position="43"/>
        <end position="260"/>
    </location>
</feature>
<dbReference type="Proteomes" id="UP000238312">
    <property type="component" value="Unassembled WGS sequence"/>
</dbReference>
<dbReference type="PANTHER" id="PTHR33608">
    <property type="entry name" value="BLL2464 PROTEIN"/>
    <property type="match status" value="1"/>
</dbReference>
<evidence type="ECO:0000313" key="4">
    <source>
        <dbReference type="Proteomes" id="UP000238312"/>
    </source>
</evidence>
<comment type="caution">
    <text evidence="3">The sequence shown here is derived from an EMBL/GenBank/DDBJ whole genome shotgun (WGS) entry which is preliminary data.</text>
</comment>
<dbReference type="Pfam" id="PF01882">
    <property type="entry name" value="DUF58"/>
    <property type="match status" value="1"/>
</dbReference>